<organism evidence="1">
    <name type="scientific">bioreactor metagenome</name>
    <dbReference type="NCBI Taxonomy" id="1076179"/>
    <lineage>
        <taxon>unclassified sequences</taxon>
        <taxon>metagenomes</taxon>
        <taxon>ecological metagenomes</taxon>
    </lineage>
</organism>
<evidence type="ECO:0000313" key="1">
    <source>
        <dbReference type="EMBL" id="MPM21450.1"/>
    </source>
</evidence>
<dbReference type="AlphaFoldDB" id="A0A644XYZ0"/>
<proteinExistence type="predicted"/>
<sequence length="110" mass="11268">MKGPGFGLFECPSAVGLDPVGFAREGTEVREAGLARPAFDVGDGVVHIAPAGLAGSPGKDIDRVALFDGESHPGGGLIGVDRSYGGGVEDWADDYLRMGQELGESRLGPI</sequence>
<gene>
    <name evidence="1" type="ORF">SDC9_67894</name>
</gene>
<comment type="caution">
    <text evidence="1">The sequence shown here is derived from an EMBL/GenBank/DDBJ whole genome shotgun (WGS) entry which is preliminary data.</text>
</comment>
<accession>A0A644XYZ0</accession>
<name>A0A644XYZ0_9ZZZZ</name>
<protein>
    <submittedName>
        <fullName evidence="1">Uncharacterized protein</fullName>
    </submittedName>
</protein>
<dbReference type="EMBL" id="VSSQ01003592">
    <property type="protein sequence ID" value="MPM21450.1"/>
    <property type="molecule type" value="Genomic_DNA"/>
</dbReference>
<reference evidence="1" key="1">
    <citation type="submission" date="2019-08" db="EMBL/GenBank/DDBJ databases">
        <authorList>
            <person name="Kucharzyk K."/>
            <person name="Murdoch R.W."/>
            <person name="Higgins S."/>
            <person name="Loffler F."/>
        </authorList>
    </citation>
    <scope>NUCLEOTIDE SEQUENCE</scope>
</reference>